<dbReference type="InterPro" id="IPR014853">
    <property type="entry name" value="VWF/SSPO/ZAN-like_Cys-rich_dom"/>
</dbReference>
<dbReference type="KEGG" id="bfo:118431640"/>
<dbReference type="GO" id="GO:0005576">
    <property type="term" value="C:extracellular region"/>
    <property type="evidence" value="ECO:0007669"/>
    <property type="project" value="UniProtKB-SubCell"/>
</dbReference>
<dbReference type="Pfam" id="PF06448">
    <property type="entry name" value="DUF1081"/>
    <property type="match status" value="1"/>
</dbReference>
<dbReference type="InterPro" id="IPR015255">
    <property type="entry name" value="Vitellinogen_open_b-sht"/>
</dbReference>
<keyword evidence="6" id="KW-0325">Glycoprotein</keyword>
<evidence type="ECO:0000256" key="5">
    <source>
        <dbReference type="ARBA" id="ARBA00023055"/>
    </source>
</evidence>
<dbReference type="Pfam" id="PF08742">
    <property type="entry name" value="C8"/>
    <property type="match status" value="1"/>
</dbReference>
<comment type="subcellular location">
    <subcellularLocation>
        <location evidence="1">Secreted</location>
    </subcellularLocation>
</comment>
<dbReference type="InterPro" id="IPR001846">
    <property type="entry name" value="VWF_type-D"/>
</dbReference>
<dbReference type="Pfam" id="PF09172">
    <property type="entry name" value="Vit_open_b-sht"/>
    <property type="match status" value="1"/>
</dbReference>
<reference evidence="11" key="1">
    <citation type="journal article" date="2016" name="Genome Biol. Evol.">
        <title>Conserved non-coding elements in the most distant genera of cephalochordates: the Goldilocks principle.</title>
        <authorList>
            <person name="Yue J.X."/>
            <person name="Kozmikova I."/>
            <person name="Ono H."/>
            <person name="Nossa C.W."/>
            <person name="Kozmik Z."/>
            <person name="Putnam N.H."/>
            <person name="Yu J.K."/>
            <person name="Holland L.Z."/>
        </authorList>
    </citation>
    <scope>NUCLEOTIDE SEQUENCE</scope>
</reference>
<dbReference type="OrthoDB" id="6484170at2759"/>
<keyword evidence="3" id="KW-0964">Secreted</keyword>
<evidence type="ECO:0000259" key="8">
    <source>
        <dbReference type="PROSITE" id="PS51211"/>
    </source>
</evidence>
<evidence type="ECO:0000313" key="11">
    <source>
        <dbReference type="RefSeq" id="XP_035698775.1"/>
    </source>
</evidence>
<dbReference type="GeneID" id="118431640"/>
<evidence type="ECO:0000256" key="4">
    <source>
        <dbReference type="ARBA" id="ARBA00022729"/>
    </source>
</evidence>
<accession>A0A9J7MDE0</accession>
<dbReference type="SMART" id="SM00638">
    <property type="entry name" value="LPD_N"/>
    <property type="match status" value="1"/>
</dbReference>
<dbReference type="InterPro" id="IPR001747">
    <property type="entry name" value="Vitellogenin_N"/>
</dbReference>
<name>A0A9J7MDE0_BRAFL</name>
<evidence type="ECO:0000256" key="3">
    <source>
        <dbReference type="ARBA" id="ARBA00022525"/>
    </source>
</evidence>
<dbReference type="Gene3D" id="1.25.10.20">
    <property type="entry name" value="Vitellinogen, superhelical"/>
    <property type="match status" value="1"/>
</dbReference>
<dbReference type="InterPro" id="IPR009454">
    <property type="entry name" value="Lipid_transpt_open_b-sht"/>
</dbReference>
<protein>
    <submittedName>
        <fullName evidence="11">Uncharacterized protein LOC118431640</fullName>
    </submittedName>
</protein>
<dbReference type="SMART" id="SM00216">
    <property type="entry name" value="VWD"/>
    <property type="match status" value="1"/>
</dbReference>
<dbReference type="InterPro" id="IPR048484">
    <property type="entry name" value="LOC400499-like"/>
</dbReference>
<evidence type="ECO:0000256" key="1">
    <source>
        <dbReference type="ARBA" id="ARBA00004613"/>
    </source>
</evidence>
<dbReference type="Pfam" id="PF00094">
    <property type="entry name" value="VWD"/>
    <property type="match status" value="1"/>
</dbReference>
<evidence type="ECO:0000256" key="7">
    <source>
        <dbReference type="PROSITE-ProRule" id="PRU00557"/>
    </source>
</evidence>
<dbReference type="Proteomes" id="UP000001554">
    <property type="component" value="Chromosome 15"/>
</dbReference>
<feature type="domain" description="Vitellogenin" evidence="8">
    <location>
        <begin position="107"/>
        <end position="726"/>
    </location>
</feature>
<dbReference type="PROSITE" id="PS51233">
    <property type="entry name" value="VWFD"/>
    <property type="match status" value="1"/>
</dbReference>
<dbReference type="InterPro" id="IPR015819">
    <property type="entry name" value="Lipid_transp_b-sht_shell"/>
</dbReference>
<reference evidence="11" key="3">
    <citation type="submission" date="2025-08" db="UniProtKB">
        <authorList>
            <consortium name="RefSeq"/>
        </authorList>
    </citation>
    <scope>IDENTIFICATION</scope>
</reference>
<dbReference type="GO" id="GO:0005319">
    <property type="term" value="F:lipid transporter activity"/>
    <property type="evidence" value="ECO:0007669"/>
    <property type="project" value="InterPro"/>
</dbReference>
<dbReference type="Gene3D" id="2.30.230.10">
    <property type="entry name" value="Lipovitellin, beta-sheet shell regions, chain A"/>
    <property type="match status" value="1"/>
</dbReference>
<evidence type="ECO:0000313" key="10">
    <source>
        <dbReference type="Proteomes" id="UP000001554"/>
    </source>
</evidence>
<dbReference type="OMA" id="IPHYACQ"/>
<keyword evidence="5" id="KW-0445">Lipid transport</keyword>
<dbReference type="SUPFAM" id="SSF56968">
    <property type="entry name" value="Lipovitellin-phosvitin complex, beta-sheet shell regions"/>
    <property type="match status" value="2"/>
</dbReference>
<organism evidence="10 11">
    <name type="scientific">Branchiostoma floridae</name>
    <name type="common">Florida lancelet</name>
    <name type="synonym">Amphioxus</name>
    <dbReference type="NCBI Taxonomy" id="7739"/>
    <lineage>
        <taxon>Eukaryota</taxon>
        <taxon>Metazoa</taxon>
        <taxon>Chordata</taxon>
        <taxon>Cephalochordata</taxon>
        <taxon>Leptocardii</taxon>
        <taxon>Amphioxiformes</taxon>
        <taxon>Branchiostomatidae</taxon>
        <taxon>Branchiostoma</taxon>
    </lineage>
</organism>
<evidence type="ECO:0000259" key="9">
    <source>
        <dbReference type="PROSITE" id="PS51233"/>
    </source>
</evidence>
<keyword evidence="4" id="KW-0732">Signal</keyword>
<feature type="domain" description="VWFD" evidence="9">
    <location>
        <begin position="3196"/>
        <end position="3363"/>
    </location>
</feature>
<dbReference type="InterPro" id="IPR011030">
    <property type="entry name" value="Lipovitellin_superhlx_dom"/>
</dbReference>
<dbReference type="InterPro" id="IPR015816">
    <property type="entry name" value="Vitellinogen_b-sht_N"/>
</dbReference>
<dbReference type="SMART" id="SM00832">
    <property type="entry name" value="C8"/>
    <property type="match status" value="1"/>
</dbReference>
<dbReference type="InterPro" id="IPR015817">
    <property type="entry name" value="Vitellinogen_open_b-sht_sub1"/>
</dbReference>
<sequence>MRSRDEAGPQDEIGCQQNVRPRRPISALRLWSRVVYQPGIKTTIGDGSIIRWRLRIARTPERSIARTMELRTVVLFALVAGGFSVPLSSVTDDQCSRHCTESNVLDYRIGRTYRYRYDAKTTTQLVGSSDETSGLEIAATVDLEVLSKCELVLRLSDVDLKEASRQALMVTSSNKREFQRALERHPLRFSFQDGVIPEICPSAEDETWVVNIKRGVLSALQNSFLSQRRTDMEETDVTGACDVQYEPVDERGLTTQYKRTRTFQRCSDRRLGSETGIRANFYSQQTERPHILDSNQECTHTIDSNSVIESVTCTERHLLRPFSHGQNGATVRSTQTLQLTPQRPRTKSSLLSGLGFTRSDLRFQHDSKDSESASGRVEQTLRDLCAQTAEGVRPETPALFSRLVYQMRDLNVQEMRSAVARAEGICNSDPEKMKKFAMDAIPLVHNEASARLVKEYIMKGEVTGEQADAWLASQVFAKNPTPQMIAELQPLCEGREVRRSAFLSLSALIHKYCQAESDCAQRPEIRNALAVFERNLGERCHTFSDREEEKMMMSLKAIGNAGQAVSAAPTLSQCVLTEANPIPVRRAAMEAFRRLPCSVSRTALTNTFLNKAEDSEVRIAAYIQAALCPSHDFFQIVKRAMDSEESSQVGSYVWSHLQQVLKRDDEWHNTVNDILRNSELEKKFTGDKRKFSSAWEGSVFSERWNMGGEAQADVLFSDTSFLPRSARLNLTAIVFGTEMNMLEIGGRIEGMSYLAESFFGHQGYFPENNVLHLLKTKEKRSVLKENKLEEVHRKFNAKQENQPEGSYYVRMYGDEVMYGDFKGLDVKAQKQGWNVMEIMMKLAKQQDYEVSDKSTMFLDSTHTIPTSTGLPLRLAINGTATTHVKVSGKMDVRNMGFSPRSMHIEGQVMPSAAVEISSEMGIDAHVARCGMKMVTTLHSSTFADGKVILKKGSDLEVKLNMPRDKMEIVNVQSKLFLINQDQEEEVRGVEADRVDESTCTGTWGIETFGLQMCGEVQYPNPRLEDETPYMPLTGPMSASVTLNKADPGLDSYVMEARYNIKPSRVNGKKENTYSVHFLLDTPGSRVDRKMELNAGLNIAGKAVELSMTHPKKTINFNGNYNDQAETKSVNLDLTMDGTDQYNLKGEMMVEELQGNWRYMPSLEIKVPQMKTITANGVVGYEQDRKAELTLTLQGIKDDDIVFATSMEKTLKDDKKAYSLDMQMKYPEIIDASLEADLQGKDKVFTHVLKAEYSLFGQKKETIQLNQRLRDLRTESLMKFVASHDFKFSCFPDFHHKISINHENTETMAKSNMQFDYGMNAFRESNMKRLILSNMLTDGSDRSKYMYDTELQVQHPEQGIDAELNFHHQHSKDLITDLNTKLTVTYDKEKEPVLVQITYKNDTENNNNLMKMGGGLTLFTPMTRMRFAEDIEELSSMEYKAVSTIQLEQGAQWQVDKTLKWHEDKKEGSIRVFVPNSDEQTLFRAASDFQQKYNGFTVHGELETIQTSLSSVDLVYTNQVDKHETNLHLKMPMMEIKNDFVLDNGEMKKSVSMDTQWTDEKKLWMGVELHGSFDNQAFIQTANRQTGKSRQQRHVINIGGSQKQGSKSRQMDVNADIFYTPFKVYGGEVSFEHKGADKTNQLYKTVVSSRLSIPERKMELKVEQPYDCDICEGLKMPKKVEITGLSEDKGSFKGHFKLDCKVDDTQPITLEFNSETKIFSKYSAQSDSSLEFRHGLKLPEYIPIPRQMSVSWMGKYEEDLLNGKVEFTMHETQKMTLESEYKMHRHHTGYVRRELTLTGTHSIPDAPLATFSKIYVNVDPKSLEDVAFKTEVTYGSSDVTLDVTYKGKLGYDWTHDVTIKTDHSFDLEVIPKDMQVDFHAEKNGMSGEGKLEFSSKSKRWTASLEGKSDNTVSRDGSFNVGMDFTLLHGIPEMQELGVPVKIELTNKNEMKMGDQIDYQTTLELKYSGKFFKTQVNFNGDAVNHELHCVYTHLIDVAPQEYRMDAIIERNDPLNYMEDISMTWDGRKQYHLVRKMAHTMENGNDVYTFTEKVDQPYNVYMPNHDSTTRLVLNQDLFPQEFSFDFDYVDEEASKKNMNTKITYEGPLPNAFEGHHELHFTMNHPWDVVIPKVSSVDWTIDSNDERLYDSRYTMSWDGEQMVLNKLVRHSQTKKHDLYTVSYDMVQPFDFFMKKSDGKVLVQLEKSSQFPTKITTELKSAGEKLIDMQTTYDGPLPEETAGHHELRFTFSHKLGLPFEDVVLDWIADSSEATPYDSTFTMKWDGKTQINMVKSLKWTAEGKNVVCTASATLDHPFDFLPSRIEAGGRFGLDKTTHATREVSMDLKYSGMTFETELKIDGAGKLTIRVNQPWSTDIPTETLIELSHEVKYRVGVTQSVKVTCDKVKKLEMSRDFQRTSSGYTHNVKVNLPVIRIDTYGRQQISFDIEHEDKMQDGERTVEGSLSFRHPFSSYVPFRDMDISYDLKQTYRTVQATFNTNWDKKDGVKLEVNFNNKTLGNTYRYDSSYTISQPFTNTFNKLKFSDQYQQDTLNNQLKNLDYKWTATWDETNTMTGGYGYVDQSDRQMNKHWVYTNLEHPFDYSPKKMTLQGQVETEKKGQPKRGSKVDFEWDGQKMSVQGTYRDRSNNRQQDHEIVLRLEHPFQVPVTCFGQLSQDIELTQQLKWRRDSVEHYTGVEFKDKTPRQVYSLEGDHSMNSRKGEVLSSQLKYRYDNNPRNELVMATYWKNEGGHRAMKSNVGFAIRHVDQPITSLDTTVTLAARKTDVALRWTNNKEPWTLNFHVDHEANLFEAKFDSPVLGRGYTFEMRMDEDSQSKTYFMRGTSSLGDALFFKTQIFPEQKKIVFRNGHTVNSKEETLDIVLKYVNETAVSMEIYNSEADQRTETFVEVVLRLITPEIMASKIYYNPKTPEIVEEHLNDLIARFMQQHFMVVDNFKKAFDKETQEWMSSSRNYGCTGTYFQGFLQVLRPAILGDRKSTPAPTLEQLRREYGMSGVSKRLMSALNTAADTVRQTYRSAMEKIMKPMEDLKTYIEQNVMSDLYGRWDDKMADMSYSLRSSLTDSQREMLDRNEVQKSMHVMKSIAKEVGAEVMSQMKKNMQRSMGVLPLPMMKTKIHQLNLVQGRIAADLHLPFKWHSFESMPKPYAQMVDMWENQIKPMQNYSIWDTVYRYKPSSSNMVPPFMADALISGKQHFLTFDKKHFEFGGDCSYVLARDMIDGNFSVVLNYHSGSSLQKKSLVVVIDEKTYEIFPSGVMKRENQDTELPLQDKNTVIRRDGQRIVVTNSNGVAVTCDLTHDLCNVQVSGWYFGKTAGLFGIYNNEKNDEFTTSDGTKTQDLLQFTNSWDVSKSCRRSRNKASACAPGLQDSRAEGICGKMFKDQSSPLRRCFNIVDVTPYHDMCKSDVCDNQNSIRPDTLPCNVTAAYIEQCRQAGVSINMPSKCVTCQKPDGSVFTEGEQTRITDTRKVNTADIVLVVEEKSCNRRRAPQLTDLVQYLDTQLQRKGMKDNRFALVGYGGEGVHDASHTHTIAGQMFHDARQFVLGVEALEFGEGQNNDAFSSLRMAADYPFRTGAAKSIVILSCSEECQETQGDYKAISSMLKERDITVHLLKDHRFRLRKTKDIERVTIYGLDRREVFTSKDVSRDFDKSSLLQYVKAPKDMCSALALETEGCIFDSNAINNKEFLDVYSRRVSESVRPATCQVCDCVQDTWGAPRSVCRKCDDSFSVDIPIFSFDESSKQARPVKSKPESDGKWWMLF</sequence>
<dbReference type="SUPFAM" id="SSF48431">
    <property type="entry name" value="Lipovitellin-phosvitin complex, superhelical domain"/>
    <property type="match status" value="1"/>
</dbReference>
<dbReference type="Gene3D" id="2.20.80.10">
    <property type="entry name" value="Lipovitellin-phosvitin complex, chain A, domain 4"/>
    <property type="match status" value="1"/>
</dbReference>
<dbReference type="Gene3D" id="2.20.50.20">
    <property type="entry name" value="Lipovitellin. Chain A, domain 3"/>
    <property type="match status" value="1"/>
</dbReference>
<dbReference type="Pfam" id="PF01347">
    <property type="entry name" value="Vitellogenin_N"/>
    <property type="match status" value="1"/>
</dbReference>
<dbReference type="PANTHER" id="PTHR37860">
    <property type="entry name" value="AGAP008810-PA"/>
    <property type="match status" value="1"/>
</dbReference>
<evidence type="ECO:0000256" key="2">
    <source>
        <dbReference type="ARBA" id="ARBA00022448"/>
    </source>
</evidence>
<keyword evidence="10" id="KW-1185">Reference proteome</keyword>
<comment type="caution">
    <text evidence="7">Lacks conserved residue(s) required for the propagation of feature annotation.</text>
</comment>
<dbReference type="Pfam" id="PF21013">
    <property type="entry name" value="LOC400499"/>
    <property type="match status" value="1"/>
</dbReference>
<dbReference type="RefSeq" id="XP_035698775.1">
    <property type="nucleotide sequence ID" value="XM_035842882.1"/>
</dbReference>
<keyword evidence="2" id="KW-0813">Transport</keyword>
<gene>
    <name evidence="11" type="primary">LOC118431640</name>
</gene>
<evidence type="ECO:0000256" key="6">
    <source>
        <dbReference type="ARBA" id="ARBA00023180"/>
    </source>
</evidence>
<reference evidence="10" key="2">
    <citation type="journal article" date="2020" name="Nat. Ecol. Evol.">
        <title>Deeply conserved synteny resolves early events in vertebrate evolution.</title>
        <authorList>
            <person name="Simakov O."/>
            <person name="Marletaz F."/>
            <person name="Yue J.X."/>
            <person name="O'Connell B."/>
            <person name="Jenkins J."/>
            <person name="Brandt A."/>
            <person name="Calef R."/>
            <person name="Tung C.H."/>
            <person name="Huang T.K."/>
            <person name="Schmutz J."/>
            <person name="Satoh N."/>
            <person name="Yu J.K."/>
            <person name="Putnam N.H."/>
            <person name="Green R.E."/>
            <person name="Rokhsar D.S."/>
        </authorList>
    </citation>
    <scope>NUCLEOTIDE SEQUENCE [LARGE SCALE GENOMIC DNA]</scope>
    <source>
        <strain evidence="10">S238N-H82</strain>
    </source>
</reference>
<proteinExistence type="predicted"/>
<dbReference type="PANTHER" id="PTHR37860:SF2">
    <property type="entry name" value="VITELLOGENIN DOMAIN-CONTAINING PROTEIN"/>
    <property type="match status" value="1"/>
</dbReference>
<dbReference type="PROSITE" id="PS51211">
    <property type="entry name" value="VITELLOGENIN"/>
    <property type="match status" value="1"/>
</dbReference>
<dbReference type="SMART" id="SM01169">
    <property type="entry name" value="DUF1943"/>
    <property type="match status" value="1"/>
</dbReference>